<evidence type="ECO:0000313" key="1">
    <source>
        <dbReference type="EMBL" id="MQL76597.1"/>
    </source>
</evidence>
<comment type="caution">
    <text evidence="1">The sequence shown here is derived from an EMBL/GenBank/DDBJ whole genome shotgun (WGS) entry which is preliminary data.</text>
</comment>
<organism evidence="1 2">
    <name type="scientific">Colocasia esculenta</name>
    <name type="common">Wild taro</name>
    <name type="synonym">Arum esculentum</name>
    <dbReference type="NCBI Taxonomy" id="4460"/>
    <lineage>
        <taxon>Eukaryota</taxon>
        <taxon>Viridiplantae</taxon>
        <taxon>Streptophyta</taxon>
        <taxon>Embryophyta</taxon>
        <taxon>Tracheophyta</taxon>
        <taxon>Spermatophyta</taxon>
        <taxon>Magnoliopsida</taxon>
        <taxon>Liliopsida</taxon>
        <taxon>Araceae</taxon>
        <taxon>Aroideae</taxon>
        <taxon>Colocasieae</taxon>
        <taxon>Colocasia</taxon>
    </lineage>
</organism>
<proteinExistence type="predicted"/>
<evidence type="ECO:0000313" key="2">
    <source>
        <dbReference type="Proteomes" id="UP000652761"/>
    </source>
</evidence>
<protein>
    <submittedName>
        <fullName evidence="1">Uncharacterized protein</fullName>
    </submittedName>
</protein>
<name>A0A843U3J1_COLES</name>
<keyword evidence="2" id="KW-1185">Reference proteome</keyword>
<sequence length="86" mass="9794">MVTMAWATTMVSRQPWASRQGHDGLMRWDYSRDRVFAISAYYCTRGTSASSLVRSYTSRSPGARKLRACPMREVVTVAWDPHPRAP</sequence>
<dbReference type="AlphaFoldDB" id="A0A843U3J1"/>
<gene>
    <name evidence="1" type="ORF">Taro_008992</name>
</gene>
<accession>A0A843U3J1</accession>
<dbReference type="EMBL" id="NMUH01000307">
    <property type="protein sequence ID" value="MQL76597.1"/>
    <property type="molecule type" value="Genomic_DNA"/>
</dbReference>
<dbReference type="Proteomes" id="UP000652761">
    <property type="component" value="Unassembled WGS sequence"/>
</dbReference>
<reference evidence="1" key="1">
    <citation type="submission" date="2017-07" db="EMBL/GenBank/DDBJ databases">
        <title>Taro Niue Genome Assembly and Annotation.</title>
        <authorList>
            <person name="Atibalentja N."/>
            <person name="Keating K."/>
            <person name="Fields C.J."/>
        </authorList>
    </citation>
    <scope>NUCLEOTIDE SEQUENCE</scope>
    <source>
        <strain evidence="1">Niue_2</strain>
        <tissue evidence="1">Leaf</tissue>
    </source>
</reference>